<dbReference type="Pfam" id="PF24764">
    <property type="entry name" value="rva_4"/>
    <property type="match status" value="1"/>
</dbReference>
<evidence type="ECO:0000259" key="1">
    <source>
        <dbReference type="Pfam" id="PF24764"/>
    </source>
</evidence>
<dbReference type="AlphaFoldDB" id="A0A6S7FXP5"/>
<organism evidence="2 3">
    <name type="scientific">Paramuricea clavata</name>
    <name type="common">Red gorgonian</name>
    <name type="synonym">Violescent sea-whip</name>
    <dbReference type="NCBI Taxonomy" id="317549"/>
    <lineage>
        <taxon>Eukaryota</taxon>
        <taxon>Metazoa</taxon>
        <taxon>Cnidaria</taxon>
        <taxon>Anthozoa</taxon>
        <taxon>Octocorallia</taxon>
        <taxon>Malacalcyonacea</taxon>
        <taxon>Plexauridae</taxon>
        <taxon>Paramuricea</taxon>
    </lineage>
</organism>
<dbReference type="InterPro" id="IPR058913">
    <property type="entry name" value="Integrase_dom_put"/>
</dbReference>
<dbReference type="EMBL" id="CACRXK020000154">
    <property type="protein sequence ID" value="CAB3978941.1"/>
    <property type="molecule type" value="Genomic_DNA"/>
</dbReference>
<dbReference type="OrthoDB" id="6119988at2759"/>
<dbReference type="PANTHER" id="PTHR46791:SF13">
    <property type="entry name" value="CLR5 DOMAIN-CONTAINING PROTEIN"/>
    <property type="match status" value="1"/>
</dbReference>
<comment type="caution">
    <text evidence="2">The sequence shown here is derived from an EMBL/GenBank/DDBJ whole genome shotgun (WGS) entry which is preliminary data.</text>
</comment>
<feature type="domain" description="Integrase core" evidence="1">
    <location>
        <begin position="90"/>
        <end position="263"/>
    </location>
</feature>
<dbReference type="SUPFAM" id="SSF53098">
    <property type="entry name" value="Ribonuclease H-like"/>
    <property type="match status" value="1"/>
</dbReference>
<keyword evidence="3" id="KW-1185">Reference proteome</keyword>
<gene>
    <name evidence="2" type="ORF">PACLA_8A000699</name>
</gene>
<proteinExistence type="predicted"/>
<dbReference type="InterPro" id="IPR012337">
    <property type="entry name" value="RNaseH-like_sf"/>
</dbReference>
<dbReference type="PANTHER" id="PTHR46791">
    <property type="entry name" value="EXPRESSED PROTEIN"/>
    <property type="match status" value="1"/>
</dbReference>
<evidence type="ECO:0000313" key="3">
    <source>
        <dbReference type="Proteomes" id="UP001152795"/>
    </source>
</evidence>
<name>A0A6S7FXP5_PARCT</name>
<reference evidence="2" key="1">
    <citation type="submission" date="2020-04" db="EMBL/GenBank/DDBJ databases">
        <authorList>
            <person name="Alioto T."/>
            <person name="Alioto T."/>
            <person name="Gomez Garrido J."/>
        </authorList>
    </citation>
    <scope>NUCLEOTIDE SEQUENCE</scope>
    <source>
        <strain evidence="2">A484AB</strain>
    </source>
</reference>
<accession>A0A6S7FXP5</accession>
<dbReference type="Proteomes" id="UP001152795">
    <property type="component" value="Unassembled WGS sequence"/>
</dbReference>
<protein>
    <submittedName>
        <fullName evidence="2">PREDICTED: uncharacterized protein LOC107339409 isoform X2</fullName>
    </submittedName>
</protein>
<sequence length="352" mass="41417">MSVRTLKRRLLKYDLKKKNVNINEQELRSIIQKEIEGIGQLSGYRKIWHLIRINHHIHAPRKLVAQIVHDLDPQASKERKGNKLKRRKYMSYGPNHCWHIDGYDKIKPFGFPIHAAIDGFSRKVLWLEICRSNNSPTEPAKLYLDCVSEHGGCPLLTRTDYGTENGQIAAIQCYFQSNEEAHKYGTSTRNQRIENWWSHFRKSCAGWWINFFKDLRDDGTVDFERTLHKECLWFCFLGVIQASLNKMKEYWNTHYIRSSRHETIPGVPDILFYLPEHSGGMDCLVPVNNDKIVEMKERHNEEAEEENTYQEYFQYIMDLEGIEYPNSPNEAIILFSYLIEKAGDDVFPDDEN</sequence>
<evidence type="ECO:0000313" key="2">
    <source>
        <dbReference type="EMBL" id="CAB3978941.1"/>
    </source>
</evidence>